<dbReference type="InterPro" id="IPR044112">
    <property type="entry name" value="YihQ_TIM-like"/>
</dbReference>
<accession>A0AA88IZB3</accession>
<dbReference type="Pfam" id="PF21365">
    <property type="entry name" value="Glyco_hydro_31_3rd"/>
    <property type="match status" value="1"/>
</dbReference>
<proteinExistence type="inferred from homology"/>
<dbReference type="SUPFAM" id="SSF74650">
    <property type="entry name" value="Galactose mutarotase-like"/>
    <property type="match status" value="1"/>
</dbReference>
<evidence type="ECO:0000256" key="2">
    <source>
        <dbReference type="RuleBase" id="RU361185"/>
    </source>
</evidence>
<dbReference type="GO" id="GO:0004553">
    <property type="term" value="F:hydrolase activity, hydrolyzing O-glycosyl compounds"/>
    <property type="evidence" value="ECO:0007669"/>
    <property type="project" value="InterPro"/>
</dbReference>
<evidence type="ECO:0000259" key="3">
    <source>
        <dbReference type="Pfam" id="PF01055"/>
    </source>
</evidence>
<dbReference type="InterPro" id="IPR048395">
    <property type="entry name" value="Glyco_hydro_31_C"/>
</dbReference>
<dbReference type="AlphaFoldDB" id="A0AA88IZB3"/>
<dbReference type="CDD" id="cd14752">
    <property type="entry name" value="GH31_N"/>
    <property type="match status" value="1"/>
</dbReference>
<comment type="caution">
    <text evidence="5">The sequence shown here is derived from an EMBL/GenBank/DDBJ whole genome shotgun (WGS) entry which is preliminary data.</text>
</comment>
<dbReference type="PANTHER" id="PTHR46959">
    <property type="entry name" value="SULFOQUINOVOSIDASE"/>
    <property type="match status" value="1"/>
</dbReference>
<keyword evidence="2" id="KW-0378">Hydrolase</keyword>
<dbReference type="PANTHER" id="PTHR46959:SF2">
    <property type="entry name" value="SULFOQUINOVOSIDASE"/>
    <property type="match status" value="1"/>
</dbReference>
<dbReference type="Proteomes" id="UP001187192">
    <property type="component" value="Unassembled WGS sequence"/>
</dbReference>
<gene>
    <name evidence="5" type="ORF">TIFTF001_026858</name>
</gene>
<dbReference type="Gene3D" id="2.60.40.1760">
    <property type="entry name" value="glycosyl hydrolase (family 31)"/>
    <property type="match status" value="1"/>
</dbReference>
<keyword evidence="6" id="KW-1185">Reference proteome</keyword>
<dbReference type="SUPFAM" id="SSF51445">
    <property type="entry name" value="(Trans)glycosidases"/>
    <property type="match status" value="1"/>
</dbReference>
<comment type="similarity">
    <text evidence="1 2">Belongs to the glycosyl hydrolase 31 family.</text>
</comment>
<feature type="domain" description="Glycoside hydrolase family 31 TIM barrel" evidence="3">
    <location>
        <begin position="437"/>
        <end position="755"/>
    </location>
</feature>
<dbReference type="GO" id="GO:0030246">
    <property type="term" value="F:carbohydrate binding"/>
    <property type="evidence" value="ECO:0007669"/>
    <property type="project" value="InterPro"/>
</dbReference>
<evidence type="ECO:0000256" key="1">
    <source>
        <dbReference type="ARBA" id="ARBA00007806"/>
    </source>
</evidence>
<dbReference type="Pfam" id="PF01055">
    <property type="entry name" value="Glyco_hydro_31_2nd"/>
    <property type="match status" value="1"/>
</dbReference>
<dbReference type="InterPro" id="IPR011013">
    <property type="entry name" value="Gal_mutarotase_sf_dom"/>
</dbReference>
<evidence type="ECO:0008006" key="7">
    <source>
        <dbReference type="Google" id="ProtNLM"/>
    </source>
</evidence>
<dbReference type="EMBL" id="BTGU01000072">
    <property type="protein sequence ID" value="GMN57757.1"/>
    <property type="molecule type" value="Genomic_DNA"/>
</dbReference>
<dbReference type="InterPro" id="IPR017853">
    <property type="entry name" value="GH"/>
</dbReference>
<keyword evidence="2" id="KW-0326">Glycosidase</keyword>
<dbReference type="InterPro" id="IPR000322">
    <property type="entry name" value="Glyco_hydro_31_TIM"/>
</dbReference>
<feature type="domain" description="Glycosyl hydrolase family 31 C-terminal" evidence="4">
    <location>
        <begin position="786"/>
        <end position="876"/>
    </location>
</feature>
<evidence type="ECO:0000313" key="6">
    <source>
        <dbReference type="Proteomes" id="UP001187192"/>
    </source>
</evidence>
<sequence length="891" mass="101929">MAALKITKKHHKHLNNPFPPSPTSLPFLHGTLLFSSQSLPPHHLYPLGHDFHLSWSSNNGGSLSLHRNSHPTKPLWSTLPGRAFVSAALADTEVEESRGSFVVRDTAVHLLCDHQTVQSIRVIDRFEELLEIRDHDFPSGFSGFDLENDFKDSNFPVLLITGWVLSLDVKNKRFRKSGGFENWKFDFKACSSCAKYWVLFDQKNGDQVGFQVKLGQPNFEFGSRTGSSSSSPNILGKYRGFRWRLRGRFRRRRLGFYWSLNKPRKIGMVSSSEEEMEEIKAKEPIEFNRVCFTYSSEGNERFYGFGEQFSHMDFKGKRVPIFVQEQGIGRGDQPITFAANLVSYRAGGDWSTTYAPSPFYMTSKMRSLYLEGYNYSVFDLTKHDKVQIQIHGNSVKGRILHGNSPSELIESFTESIGRPPQLPDWIISGAVVGMQGGTEKVRQVWNALGTYNVPVSAFWLQDWEGQRETIIGSQLWWNWEVDNARYPGWKELLKDLSAKHIRVMTYCNPCLAPTDEKRNRRRNLFEEAKKLDILIKDKHGEPYMVPNTAFDVGMLDLTHPDTGSWFKQVLQEMVDDGVRGWMADFGEGLPVDATLYSGTNVYGLIISGEDPISAHNRYPELWAQINREFVEEWKSGRVGKQNEDPEEALVFFMRAGFRDSPKWGMLFWEGDQMVSWQTNDGIKSAVVGLLSSGLSGYAFNHSDIGGYCAVNFPFIKYHRSEELLLRWMELNAFTTVFRTHEGNKPSSNSQFYSNHRTLSHFARFANVYKAWKFYRLQLVKEASSKGLPVCRHLFLHYPDDEHVHSLSYHQFLIGTEILVVPVLDKGKNSVKAYFPIGETCTWQHIWSGELFTRQGFEAKIDAPIGYPAIFVKSGSAVGETFLKNLRELRIL</sequence>
<dbReference type="Gene3D" id="3.20.20.80">
    <property type="entry name" value="Glycosidases"/>
    <property type="match status" value="1"/>
</dbReference>
<dbReference type="GO" id="GO:0005975">
    <property type="term" value="P:carbohydrate metabolic process"/>
    <property type="evidence" value="ECO:0007669"/>
    <property type="project" value="InterPro"/>
</dbReference>
<protein>
    <recommendedName>
        <fullName evidence="7">Alpha-glucosidase</fullName>
    </recommendedName>
</protein>
<reference evidence="5" key="1">
    <citation type="submission" date="2023-07" db="EMBL/GenBank/DDBJ databases">
        <title>draft genome sequence of fig (Ficus carica).</title>
        <authorList>
            <person name="Takahashi T."/>
            <person name="Nishimura K."/>
        </authorList>
    </citation>
    <scope>NUCLEOTIDE SEQUENCE</scope>
</reference>
<name>A0AA88IZB3_FICCA</name>
<dbReference type="CDD" id="cd06594">
    <property type="entry name" value="GH31_glucosidase_YihQ"/>
    <property type="match status" value="1"/>
</dbReference>
<dbReference type="NCBIfam" id="NF007746">
    <property type="entry name" value="PRK10426.1"/>
    <property type="match status" value="1"/>
</dbReference>
<dbReference type="SUPFAM" id="SSF51011">
    <property type="entry name" value="Glycosyl hydrolase domain"/>
    <property type="match status" value="1"/>
</dbReference>
<evidence type="ECO:0000313" key="5">
    <source>
        <dbReference type="EMBL" id="GMN57757.1"/>
    </source>
</evidence>
<evidence type="ECO:0000259" key="4">
    <source>
        <dbReference type="Pfam" id="PF21365"/>
    </source>
</evidence>
<organism evidence="5 6">
    <name type="scientific">Ficus carica</name>
    <name type="common">Common fig</name>
    <dbReference type="NCBI Taxonomy" id="3494"/>
    <lineage>
        <taxon>Eukaryota</taxon>
        <taxon>Viridiplantae</taxon>
        <taxon>Streptophyta</taxon>
        <taxon>Embryophyta</taxon>
        <taxon>Tracheophyta</taxon>
        <taxon>Spermatophyta</taxon>
        <taxon>Magnoliopsida</taxon>
        <taxon>eudicotyledons</taxon>
        <taxon>Gunneridae</taxon>
        <taxon>Pentapetalae</taxon>
        <taxon>rosids</taxon>
        <taxon>fabids</taxon>
        <taxon>Rosales</taxon>
        <taxon>Moraceae</taxon>
        <taxon>Ficeae</taxon>
        <taxon>Ficus</taxon>
    </lineage>
</organism>
<dbReference type="InterPro" id="IPR052990">
    <property type="entry name" value="Sulfoquinovosidase_GH31"/>
</dbReference>